<evidence type="ECO:0000259" key="10">
    <source>
        <dbReference type="Pfam" id="PF01272"/>
    </source>
</evidence>
<comment type="function">
    <text evidence="6 8 9">Necessary for efficient RNA polymerase transcription elongation past template-encoded arresting sites. The arresting sites in DNA have the property of trapping a certain fraction of elongating RNA polymerases that pass through, resulting in locked ternary complexes. Cleavage of the nascent transcript by cleavage factors such as GreA or GreB allows the resumption of elongation from the new 3'terminus. GreA releases sequences of 2 to 3 nucleotides.</text>
</comment>
<evidence type="ECO:0000256" key="6">
    <source>
        <dbReference type="ARBA" id="ARBA00024916"/>
    </source>
</evidence>
<dbReference type="SUPFAM" id="SSF46557">
    <property type="entry name" value="GreA transcript cleavage protein, N-terminal domain"/>
    <property type="match status" value="1"/>
</dbReference>
<dbReference type="Pfam" id="PF03449">
    <property type="entry name" value="GreA_GreB_N"/>
    <property type="match status" value="1"/>
</dbReference>
<keyword evidence="12" id="KW-0648">Protein biosynthesis</keyword>
<protein>
    <recommendedName>
        <fullName evidence="2 8">Transcription elongation factor GreA</fullName>
    </recommendedName>
    <alternativeName>
        <fullName evidence="7 8">Transcript cleavage factor GreA</fullName>
    </alternativeName>
</protein>
<dbReference type="Gene3D" id="1.10.287.180">
    <property type="entry name" value="Transcription elongation factor, GreA/GreB, N-terminal domain"/>
    <property type="match status" value="1"/>
</dbReference>
<dbReference type="EMBL" id="CP110820">
    <property type="protein sequence ID" value="WPX96413.1"/>
    <property type="molecule type" value="Genomic_DNA"/>
</dbReference>
<evidence type="ECO:0000313" key="13">
    <source>
        <dbReference type="Proteomes" id="UP001327219"/>
    </source>
</evidence>
<dbReference type="HAMAP" id="MF_00105">
    <property type="entry name" value="GreA_GreB"/>
    <property type="match status" value="1"/>
</dbReference>
<proteinExistence type="inferred from homology"/>
<dbReference type="Proteomes" id="UP001327219">
    <property type="component" value="Chromosome"/>
</dbReference>
<dbReference type="NCBIfam" id="NF001261">
    <property type="entry name" value="PRK00226.1-2"/>
    <property type="match status" value="1"/>
</dbReference>
<dbReference type="InterPro" id="IPR006359">
    <property type="entry name" value="Tscrpt_elong_fac_GreA"/>
</dbReference>
<dbReference type="InterPro" id="IPR036805">
    <property type="entry name" value="Tscrpt_elong_fac_GreA/B_N_sf"/>
</dbReference>
<comment type="similarity">
    <text evidence="1 8 9">Belongs to the GreA/GreB family.</text>
</comment>
<gene>
    <name evidence="8" type="primary">greA</name>
    <name evidence="12" type="ORF">Bandiella_00526</name>
</gene>
<dbReference type="SUPFAM" id="SSF54534">
    <property type="entry name" value="FKBP-like"/>
    <property type="match status" value="1"/>
</dbReference>
<keyword evidence="12" id="KW-0251">Elongation factor</keyword>
<evidence type="ECO:0000256" key="3">
    <source>
        <dbReference type="ARBA" id="ARBA00023015"/>
    </source>
</evidence>
<dbReference type="PROSITE" id="PS00829">
    <property type="entry name" value="GREAB_1"/>
    <property type="match status" value="1"/>
</dbReference>
<dbReference type="InterPro" id="IPR022691">
    <property type="entry name" value="Tscrpt_elong_fac_GreA/B_N"/>
</dbReference>
<dbReference type="RefSeq" id="WP_323733224.1">
    <property type="nucleotide sequence ID" value="NZ_CP110820.1"/>
</dbReference>
<dbReference type="PANTHER" id="PTHR30437">
    <property type="entry name" value="TRANSCRIPTION ELONGATION FACTOR GREA"/>
    <property type="match status" value="1"/>
</dbReference>
<evidence type="ECO:0000256" key="1">
    <source>
        <dbReference type="ARBA" id="ARBA00008213"/>
    </source>
</evidence>
<sequence length="158" mass="17692">MIKRFPISQQGLDKLELELKNLRNVERIEIIKAIAEARAHGDLSENAEYHAAREKQSFIEAKISELEDKIGRAEVIDVSKIQGNEIKYGATVKLLDEETEDEVKYTIVSEYEADVSAGLISISSPLAKALLGKVMGESLEFRTPKGTKYYEVLSVSYV</sequence>
<evidence type="ECO:0000259" key="11">
    <source>
        <dbReference type="Pfam" id="PF03449"/>
    </source>
</evidence>
<dbReference type="NCBIfam" id="TIGR01462">
    <property type="entry name" value="greA"/>
    <property type="match status" value="1"/>
</dbReference>
<keyword evidence="4 8" id="KW-0238">DNA-binding</keyword>
<dbReference type="NCBIfam" id="NF001264">
    <property type="entry name" value="PRK00226.1-5"/>
    <property type="match status" value="1"/>
</dbReference>
<keyword evidence="5 8" id="KW-0804">Transcription</keyword>
<dbReference type="InterPro" id="IPR001437">
    <property type="entry name" value="Tscrpt_elong_fac_GreA/B_C"/>
</dbReference>
<evidence type="ECO:0000256" key="9">
    <source>
        <dbReference type="RuleBase" id="RU000556"/>
    </source>
</evidence>
<evidence type="ECO:0000256" key="5">
    <source>
        <dbReference type="ARBA" id="ARBA00023163"/>
    </source>
</evidence>
<evidence type="ECO:0000256" key="2">
    <source>
        <dbReference type="ARBA" id="ARBA00013729"/>
    </source>
</evidence>
<evidence type="ECO:0000256" key="4">
    <source>
        <dbReference type="ARBA" id="ARBA00023125"/>
    </source>
</evidence>
<organism evidence="12 13">
    <name type="scientific">Candidatus Bandiella euplotis</name>
    <dbReference type="NCBI Taxonomy" id="1664265"/>
    <lineage>
        <taxon>Bacteria</taxon>
        <taxon>Pseudomonadati</taxon>
        <taxon>Pseudomonadota</taxon>
        <taxon>Alphaproteobacteria</taxon>
        <taxon>Rickettsiales</taxon>
        <taxon>Candidatus Midichloriaceae</taxon>
        <taxon>Candidatus Bandiella</taxon>
    </lineage>
</organism>
<keyword evidence="3 8" id="KW-0805">Transcription regulation</keyword>
<name>A0ABZ0UJX3_9RICK</name>
<keyword evidence="13" id="KW-1185">Reference proteome</keyword>
<dbReference type="PIRSF" id="PIRSF006092">
    <property type="entry name" value="GreA_GreB"/>
    <property type="match status" value="1"/>
</dbReference>
<dbReference type="NCBIfam" id="NF001263">
    <property type="entry name" value="PRK00226.1-4"/>
    <property type="match status" value="1"/>
</dbReference>
<reference evidence="12 13" key="1">
    <citation type="submission" date="2022-11" db="EMBL/GenBank/DDBJ databases">
        <title>Host association and intracellularity evolved multiple times independently in the Rickettsiales.</title>
        <authorList>
            <person name="Castelli M."/>
            <person name="Nardi T."/>
            <person name="Gammuto L."/>
            <person name="Bellinzona G."/>
            <person name="Sabaneyeva E."/>
            <person name="Potekhin A."/>
            <person name="Serra V."/>
            <person name="Petroni G."/>
            <person name="Sassera D."/>
        </authorList>
    </citation>
    <scope>NUCLEOTIDE SEQUENCE [LARGE SCALE GENOMIC DNA]</scope>
    <source>
        <strain evidence="12 13">NDG2</strain>
    </source>
</reference>
<accession>A0ABZ0UJX3</accession>
<evidence type="ECO:0000313" key="12">
    <source>
        <dbReference type="EMBL" id="WPX96413.1"/>
    </source>
</evidence>
<dbReference type="InterPro" id="IPR036953">
    <property type="entry name" value="GreA/GreB_C_sf"/>
</dbReference>
<dbReference type="Gene3D" id="3.10.50.30">
    <property type="entry name" value="Transcription elongation factor, GreA/GreB, C-terminal domain"/>
    <property type="match status" value="1"/>
</dbReference>
<feature type="domain" description="Transcription elongation factor GreA/GreB N-terminal" evidence="11">
    <location>
        <begin position="6"/>
        <end position="75"/>
    </location>
</feature>
<dbReference type="PANTHER" id="PTHR30437:SF4">
    <property type="entry name" value="TRANSCRIPTION ELONGATION FACTOR GREA"/>
    <property type="match status" value="1"/>
</dbReference>
<dbReference type="InterPro" id="IPR028624">
    <property type="entry name" value="Tscrpt_elong_fac_GreA/B"/>
</dbReference>
<dbReference type="InterPro" id="IPR018151">
    <property type="entry name" value="TF_GreA/GreB_CS"/>
</dbReference>
<dbReference type="PROSITE" id="PS00830">
    <property type="entry name" value="GREAB_2"/>
    <property type="match status" value="1"/>
</dbReference>
<feature type="domain" description="Transcription elongation factor GreA/GreB C-terminal" evidence="10">
    <location>
        <begin position="83"/>
        <end position="157"/>
    </location>
</feature>
<evidence type="ECO:0000256" key="7">
    <source>
        <dbReference type="ARBA" id="ARBA00030776"/>
    </source>
</evidence>
<dbReference type="GO" id="GO:0003746">
    <property type="term" value="F:translation elongation factor activity"/>
    <property type="evidence" value="ECO:0007669"/>
    <property type="project" value="UniProtKB-KW"/>
</dbReference>
<evidence type="ECO:0000256" key="8">
    <source>
        <dbReference type="HAMAP-Rule" id="MF_00105"/>
    </source>
</evidence>
<dbReference type="Pfam" id="PF01272">
    <property type="entry name" value="GreA_GreB"/>
    <property type="match status" value="1"/>
</dbReference>
<dbReference type="InterPro" id="IPR023459">
    <property type="entry name" value="Tscrpt_elong_fac_GreA/B_fam"/>
</dbReference>